<dbReference type="RefSeq" id="WP_231251052.1">
    <property type="nucleotide sequence ID" value="NZ_BAAAMQ010000017.1"/>
</dbReference>
<evidence type="ECO:0000313" key="1">
    <source>
        <dbReference type="EMBL" id="GAA2115257.1"/>
    </source>
</evidence>
<sequence>MKPRTTRRPTLDLSLSVDEAIEAAEALWDTYDLAEDTGIERYIAELADQCDAADVGTIGELGEKASEIIKEWAHVTSLTAYTDRESAVHINTARHTIHVLLLSAALHRREDAAVLLAGLPSVVGRSTNKRRHLDGVEVLLLRLEALRRALKGGAGARNASQYVLVEVGATTSEIEHVALADFDNHERPHTIAFCGNGNDVGPRTRPLAPWATHVMSLTLSEHVRMHGDASDRPIAYYTDGASNNPQAAAAVCTNLARAMIDLGIGKGPHRPEPHSILRWRLKAIRESQGIDAAVEASGRPSATALYTFLTMQEPRKSVAKRKKRLGSMLGQ</sequence>
<organism evidence="1 2">
    <name type="scientific">Nocardioides furvisabuli</name>
    <dbReference type="NCBI Taxonomy" id="375542"/>
    <lineage>
        <taxon>Bacteria</taxon>
        <taxon>Bacillati</taxon>
        <taxon>Actinomycetota</taxon>
        <taxon>Actinomycetes</taxon>
        <taxon>Propionibacteriales</taxon>
        <taxon>Nocardioidaceae</taxon>
        <taxon>Nocardioides</taxon>
    </lineage>
</organism>
<evidence type="ECO:0000313" key="2">
    <source>
        <dbReference type="Proteomes" id="UP001501161"/>
    </source>
</evidence>
<gene>
    <name evidence="1" type="ORF">GCM10009726_33920</name>
</gene>
<comment type="caution">
    <text evidence="1">The sequence shown here is derived from an EMBL/GenBank/DDBJ whole genome shotgun (WGS) entry which is preliminary data.</text>
</comment>
<dbReference type="EMBL" id="BAAAMQ010000017">
    <property type="protein sequence ID" value="GAA2115257.1"/>
    <property type="molecule type" value="Genomic_DNA"/>
</dbReference>
<proteinExistence type="predicted"/>
<name>A0ABN2XQY2_9ACTN</name>
<dbReference type="Proteomes" id="UP001501161">
    <property type="component" value="Unassembled WGS sequence"/>
</dbReference>
<accession>A0ABN2XQY2</accession>
<keyword evidence="2" id="KW-1185">Reference proteome</keyword>
<protein>
    <submittedName>
        <fullName evidence="1">Uncharacterized protein</fullName>
    </submittedName>
</protein>
<reference evidence="1 2" key="1">
    <citation type="journal article" date="2019" name="Int. J. Syst. Evol. Microbiol.">
        <title>The Global Catalogue of Microorganisms (GCM) 10K type strain sequencing project: providing services to taxonomists for standard genome sequencing and annotation.</title>
        <authorList>
            <consortium name="The Broad Institute Genomics Platform"/>
            <consortium name="The Broad Institute Genome Sequencing Center for Infectious Disease"/>
            <person name="Wu L."/>
            <person name="Ma J."/>
        </authorList>
    </citation>
    <scope>NUCLEOTIDE SEQUENCE [LARGE SCALE GENOMIC DNA]</scope>
    <source>
        <strain evidence="1 2">JCM 13813</strain>
    </source>
</reference>